<dbReference type="InterPro" id="IPR012337">
    <property type="entry name" value="RNaseH-like_sf"/>
</dbReference>
<feature type="domain" description="Integrase catalytic" evidence="1">
    <location>
        <begin position="17"/>
        <end position="181"/>
    </location>
</feature>
<dbReference type="Proteomes" id="UP000186817">
    <property type="component" value="Unassembled WGS sequence"/>
</dbReference>
<reference evidence="2 3" key="1">
    <citation type="submission" date="2016-02" db="EMBL/GenBank/DDBJ databases">
        <title>Genome analysis of coral dinoflagellate symbionts highlights evolutionary adaptations to a symbiotic lifestyle.</title>
        <authorList>
            <person name="Aranda M."/>
            <person name="Li Y."/>
            <person name="Liew Y.J."/>
            <person name="Baumgarten S."/>
            <person name="Simakov O."/>
            <person name="Wilson M."/>
            <person name="Piel J."/>
            <person name="Ashoor H."/>
            <person name="Bougouffa S."/>
            <person name="Bajic V.B."/>
            <person name="Ryu T."/>
            <person name="Ravasi T."/>
            <person name="Bayer T."/>
            <person name="Micklem G."/>
            <person name="Kim H."/>
            <person name="Bhak J."/>
            <person name="Lajeunesse T.C."/>
            <person name="Voolstra C.R."/>
        </authorList>
    </citation>
    <scope>NUCLEOTIDE SEQUENCE [LARGE SCALE GENOMIC DNA]</scope>
    <source>
        <strain evidence="2 3">CCMP2467</strain>
    </source>
</reference>
<dbReference type="EMBL" id="LSRX01002435">
    <property type="protein sequence ID" value="OLP75510.1"/>
    <property type="molecule type" value="Genomic_DNA"/>
</dbReference>
<dbReference type="InterPro" id="IPR036397">
    <property type="entry name" value="RNaseH_sf"/>
</dbReference>
<gene>
    <name evidence="2" type="primary">GIP</name>
    <name evidence="2" type="ORF">AK812_SmicGene44678</name>
</gene>
<dbReference type="GO" id="GO:0015074">
    <property type="term" value="P:DNA integration"/>
    <property type="evidence" value="ECO:0007669"/>
    <property type="project" value="InterPro"/>
</dbReference>
<dbReference type="GO" id="GO:0003676">
    <property type="term" value="F:nucleic acid binding"/>
    <property type="evidence" value="ECO:0007669"/>
    <property type="project" value="InterPro"/>
</dbReference>
<comment type="caution">
    <text evidence="2">The sequence shown here is derived from an EMBL/GenBank/DDBJ whole genome shotgun (WGS) entry which is preliminary data.</text>
</comment>
<protein>
    <submittedName>
        <fullName evidence="2">Copia protein</fullName>
    </submittedName>
</protein>
<proteinExistence type="predicted"/>
<evidence type="ECO:0000259" key="1">
    <source>
        <dbReference type="PROSITE" id="PS50994"/>
    </source>
</evidence>
<evidence type="ECO:0000313" key="3">
    <source>
        <dbReference type="Proteomes" id="UP000186817"/>
    </source>
</evidence>
<dbReference type="AlphaFoldDB" id="A0A1Q9BY56"/>
<accession>A0A1Q9BY56</accession>
<name>A0A1Q9BY56_SYMMI</name>
<evidence type="ECO:0000313" key="2">
    <source>
        <dbReference type="EMBL" id="OLP75510.1"/>
    </source>
</evidence>
<dbReference type="Gene3D" id="3.30.420.10">
    <property type="entry name" value="Ribonuclease H-like superfamily/Ribonuclease H"/>
    <property type="match status" value="1"/>
</dbReference>
<sequence length="985" mass="109956">MRCQVCDATAGPKIARPSTIPSMCDWNDTLGVDIFYAHDINDEKHAFLSVVDFGTTYHLVAKVEGTSADVLEAKFNELWILPFGPPKTIVLDLEGGPQVALGRLCDWHSITVRSVATQSHWQAGMVERQQAWWKAVWDRVIYQMSVGSDEVDITVPIVNGAKNELRKRCGYSPAQWVFGKLPRVPEDLRDPDAGEKFVWDVTVDSRFQRQAAIRAAARIAFHQSQTDSRLRKALLQRTRVASRPFEIGESVHFWFKPKNRRRGEWAGPAVIVGKEGGNLWLSKSGRCRLTSPEHVRPTTPEEVGELLAMKGTQKEVEKLLEYDPDDDQHFDEFEDMDLDEYVPSEPGDIDGEGDLVLYPIDEIAEEILPAPRRRLKRKTAPDDTGLIENEAMMLRSDLTRRGVEKRKEKELKWSEIPQERCRPGEDPQMQMGVQGWSSPATLTPILERNIFPPMHRDIRCAFLTGSYLVRELYMHQPRTGFPGMSPGELVKIKKNVFGLATSPHEWWNDLRSGIFAVEVILPGGVDGDHYKFEQCALDPCVFMLRKWTAGGFLGEPVGYIGCHVDDILIAAPKSLQGAVQKALSGTFPIDEWEEDEFEFLGSKIAVTADGVELSQEKYATTRLFQLELPANAKDEDPASAELISDNRSLIGALSWMSSTSRPDLTCSVSMAQQLQKNPTHGDIRFTNQTANKAIQFKNRGLQYKAIPDGKLMIVIYHDAAWANVPEPDPEEDYYVLTYEDNMAGLQREGPYASNGGCRKAKKGNSKVASQLGVLVTFMDRSALCGEAGNYSIADWRSQAGQRVCRSTFGAETQACAEGLETGQYIRSMYESMVRGVLVTVDEAKTPLLCLSDCRSLYDHLNKQGIPRVASDKRLAVDLAALRQGLRSEAWGQGLPIGWVPGSAQRADVLTKPQNPAEWWELADAKVLLPIAVGQEGGQVCDRQTTQRTSVKLERSCVTGADGLYPYEYSNHTGLKCRALAEADDR</sequence>
<dbReference type="SUPFAM" id="SSF53098">
    <property type="entry name" value="Ribonuclease H-like"/>
    <property type="match status" value="1"/>
</dbReference>
<keyword evidence="3" id="KW-1185">Reference proteome</keyword>
<dbReference type="PROSITE" id="PS50994">
    <property type="entry name" value="INTEGRASE"/>
    <property type="match status" value="1"/>
</dbReference>
<dbReference type="OrthoDB" id="441943at2759"/>
<dbReference type="InterPro" id="IPR001584">
    <property type="entry name" value="Integrase_cat-core"/>
</dbReference>
<organism evidence="2 3">
    <name type="scientific">Symbiodinium microadriaticum</name>
    <name type="common">Dinoflagellate</name>
    <name type="synonym">Zooxanthella microadriatica</name>
    <dbReference type="NCBI Taxonomy" id="2951"/>
    <lineage>
        <taxon>Eukaryota</taxon>
        <taxon>Sar</taxon>
        <taxon>Alveolata</taxon>
        <taxon>Dinophyceae</taxon>
        <taxon>Suessiales</taxon>
        <taxon>Symbiodiniaceae</taxon>
        <taxon>Symbiodinium</taxon>
    </lineage>
</organism>